<dbReference type="InterPro" id="IPR043502">
    <property type="entry name" value="DNA/RNA_pol_sf"/>
</dbReference>
<dbReference type="AlphaFoldDB" id="A0AAW1X234"/>
<proteinExistence type="predicted"/>
<evidence type="ECO:0000313" key="3">
    <source>
        <dbReference type="EMBL" id="KAK9930013.1"/>
    </source>
</evidence>
<dbReference type="Pfam" id="PF07727">
    <property type="entry name" value="RVT_2"/>
    <property type="match status" value="1"/>
</dbReference>
<keyword evidence="4" id="KW-1185">Reference proteome</keyword>
<protein>
    <recommendedName>
        <fullName evidence="2">Reverse transcriptase Ty1/copia-type domain-containing protein</fullName>
    </recommendedName>
</protein>
<dbReference type="InterPro" id="IPR013103">
    <property type="entry name" value="RVT_2"/>
</dbReference>
<dbReference type="Proteomes" id="UP001457282">
    <property type="component" value="Unassembled WGS sequence"/>
</dbReference>
<dbReference type="EMBL" id="JBEDUW010000005">
    <property type="protein sequence ID" value="KAK9930013.1"/>
    <property type="molecule type" value="Genomic_DNA"/>
</dbReference>
<evidence type="ECO:0000313" key="4">
    <source>
        <dbReference type="Proteomes" id="UP001457282"/>
    </source>
</evidence>
<feature type="signal peptide" evidence="1">
    <location>
        <begin position="1"/>
        <end position="15"/>
    </location>
</feature>
<evidence type="ECO:0000259" key="2">
    <source>
        <dbReference type="Pfam" id="PF07727"/>
    </source>
</evidence>
<gene>
    <name evidence="3" type="ORF">M0R45_027073</name>
</gene>
<feature type="chain" id="PRO_5043531021" description="Reverse transcriptase Ty1/copia-type domain-containing protein" evidence="1">
    <location>
        <begin position="16"/>
        <end position="261"/>
    </location>
</feature>
<keyword evidence="1" id="KW-0732">Signal</keyword>
<dbReference type="SUPFAM" id="SSF56672">
    <property type="entry name" value="DNA/RNA polymerases"/>
    <property type="match status" value="1"/>
</dbReference>
<sequence length="261" mass="29716">MNVITFCYLISLVVSEKLNMQLMDVVTAYLYGDLDTEIYMKVPDELSLPKSSGSRPRSAFAIRLKRSLYGLKQSGRMWYTRLSDYLIGRGYVNNELCPCVFIKTTSSRFAIVAVYVDDMNIIGTLDELRDTAECLKSEFEMKDLGKTRFCLGLELEHRDSGILIHQSAYTQKILRRLIWIRRITGIISITPYSQNPSDVLVGFADAGYLSDPHKGCSQSGYVFTMGNTAISWRSTKQLSSLLLPTMLRLLRFMKRFVNAYG</sequence>
<reference evidence="3 4" key="1">
    <citation type="journal article" date="2023" name="G3 (Bethesda)">
        <title>A chromosome-length genome assembly and annotation of blackberry (Rubus argutus, cv. 'Hillquist').</title>
        <authorList>
            <person name="Bruna T."/>
            <person name="Aryal R."/>
            <person name="Dudchenko O."/>
            <person name="Sargent D.J."/>
            <person name="Mead D."/>
            <person name="Buti M."/>
            <person name="Cavallini A."/>
            <person name="Hytonen T."/>
            <person name="Andres J."/>
            <person name="Pham M."/>
            <person name="Weisz D."/>
            <person name="Mascagni F."/>
            <person name="Usai G."/>
            <person name="Natali L."/>
            <person name="Bassil N."/>
            <person name="Fernandez G.E."/>
            <person name="Lomsadze A."/>
            <person name="Armour M."/>
            <person name="Olukolu B."/>
            <person name="Poorten T."/>
            <person name="Britton C."/>
            <person name="Davik J."/>
            <person name="Ashrafi H."/>
            <person name="Aiden E.L."/>
            <person name="Borodovsky M."/>
            <person name="Worthington M."/>
        </authorList>
    </citation>
    <scope>NUCLEOTIDE SEQUENCE [LARGE SCALE GENOMIC DNA]</scope>
    <source>
        <strain evidence="3">PI 553951</strain>
    </source>
</reference>
<name>A0AAW1X234_RUBAR</name>
<accession>A0AAW1X234</accession>
<evidence type="ECO:0000256" key="1">
    <source>
        <dbReference type="SAM" id="SignalP"/>
    </source>
</evidence>
<organism evidence="3 4">
    <name type="scientific">Rubus argutus</name>
    <name type="common">Southern blackberry</name>
    <dbReference type="NCBI Taxonomy" id="59490"/>
    <lineage>
        <taxon>Eukaryota</taxon>
        <taxon>Viridiplantae</taxon>
        <taxon>Streptophyta</taxon>
        <taxon>Embryophyta</taxon>
        <taxon>Tracheophyta</taxon>
        <taxon>Spermatophyta</taxon>
        <taxon>Magnoliopsida</taxon>
        <taxon>eudicotyledons</taxon>
        <taxon>Gunneridae</taxon>
        <taxon>Pentapetalae</taxon>
        <taxon>rosids</taxon>
        <taxon>fabids</taxon>
        <taxon>Rosales</taxon>
        <taxon>Rosaceae</taxon>
        <taxon>Rosoideae</taxon>
        <taxon>Rosoideae incertae sedis</taxon>
        <taxon>Rubus</taxon>
    </lineage>
</organism>
<comment type="caution">
    <text evidence="3">The sequence shown here is derived from an EMBL/GenBank/DDBJ whole genome shotgun (WGS) entry which is preliminary data.</text>
</comment>
<feature type="domain" description="Reverse transcriptase Ty1/copia-type" evidence="2">
    <location>
        <begin position="9"/>
        <end position="176"/>
    </location>
</feature>